<protein>
    <recommendedName>
        <fullName evidence="7">GerMN domain-containing protein</fullName>
    </recommendedName>
</protein>
<evidence type="ECO:0000313" key="4">
    <source>
        <dbReference type="EMBL" id="MCV7024615.1"/>
    </source>
</evidence>
<keyword evidence="5" id="KW-1185">Reference proteome</keyword>
<feature type="region of interest" description="Disordered" evidence="1">
    <location>
        <begin position="21"/>
        <end position="53"/>
    </location>
</feature>
<evidence type="ECO:0000313" key="5">
    <source>
        <dbReference type="Proteomes" id="UP000069773"/>
    </source>
</evidence>
<reference evidence="3 5" key="1">
    <citation type="journal article" date="2016" name="Genome Announc.">
        <title>Draft Genome Sequences of Five Rapidly Growing Mycobacterium Species, M. thermoresistibile, M. fortuitum subsp. acetamidolyticum, M. canariasense, M. brisbanense, and M. novocastrense.</title>
        <authorList>
            <person name="Katahira K."/>
            <person name="Ogura Y."/>
            <person name="Gotoh Y."/>
            <person name="Hayashi T."/>
        </authorList>
    </citation>
    <scope>NUCLEOTIDE SEQUENCE [LARGE SCALE GENOMIC DNA]</scope>
    <source>
        <strain evidence="3 5">JCM18114</strain>
    </source>
</reference>
<feature type="signal peptide" evidence="2">
    <location>
        <begin position="1"/>
        <end position="19"/>
    </location>
</feature>
<reference evidence="4" key="2">
    <citation type="submission" date="2020-07" db="EMBL/GenBank/DDBJ databases">
        <authorList>
            <person name="Pettersson B.M.F."/>
            <person name="Behra P.R.K."/>
            <person name="Ramesh M."/>
            <person name="Das S."/>
            <person name="Dasgupta S."/>
            <person name="Kirsebom L.A."/>
        </authorList>
    </citation>
    <scope>NUCLEOTIDE SEQUENCE</scope>
    <source>
        <strain evidence="4">DSM 44203</strain>
    </source>
</reference>
<dbReference type="EMBL" id="BCTA01000069">
    <property type="protein sequence ID" value="GAT11384.1"/>
    <property type="molecule type" value="Genomic_DNA"/>
</dbReference>
<feature type="compositionally biased region" description="Low complexity" evidence="1">
    <location>
        <begin position="27"/>
        <end position="49"/>
    </location>
</feature>
<name>A0AAW5SM10_MYCNV</name>
<gene>
    <name evidence="4" type="ORF">H7I77_14870</name>
    <name evidence="3" type="ORF">RMCN_4517</name>
</gene>
<accession>A0AAW5SM10</accession>
<dbReference type="EMBL" id="JACKTI010000038">
    <property type="protein sequence ID" value="MCV7024615.1"/>
    <property type="molecule type" value="Genomic_DNA"/>
</dbReference>
<keyword evidence="2" id="KW-0732">Signal</keyword>
<dbReference type="Proteomes" id="UP001207528">
    <property type="component" value="Unassembled WGS sequence"/>
</dbReference>
<dbReference type="Proteomes" id="UP000069773">
    <property type="component" value="Unassembled WGS sequence"/>
</dbReference>
<reference evidence="4" key="3">
    <citation type="journal article" date="2022" name="BMC Genomics">
        <title>Comparative genome analysis of mycobacteria focusing on tRNA and non-coding RNA.</title>
        <authorList>
            <person name="Behra P.R.K."/>
            <person name="Pettersson B.M.F."/>
            <person name="Ramesh M."/>
            <person name="Das S."/>
            <person name="Dasgupta S."/>
            <person name="Kirsebom L.A."/>
        </authorList>
    </citation>
    <scope>NUCLEOTIDE SEQUENCE</scope>
    <source>
        <strain evidence="4">DSM 44203</strain>
    </source>
</reference>
<dbReference type="AlphaFoldDB" id="A0AAW5SM10"/>
<feature type="chain" id="PRO_5043733853" description="GerMN domain-containing protein" evidence="2">
    <location>
        <begin position="20"/>
        <end position="207"/>
    </location>
</feature>
<evidence type="ECO:0000256" key="2">
    <source>
        <dbReference type="SAM" id="SignalP"/>
    </source>
</evidence>
<evidence type="ECO:0000313" key="6">
    <source>
        <dbReference type="Proteomes" id="UP001207528"/>
    </source>
</evidence>
<evidence type="ECO:0000313" key="3">
    <source>
        <dbReference type="EMBL" id="GAT11384.1"/>
    </source>
</evidence>
<comment type="caution">
    <text evidence="4">The sequence shown here is derived from an EMBL/GenBank/DDBJ whole genome shotgun (WGS) entry which is preliminary data.</text>
</comment>
<organism evidence="4 6">
    <name type="scientific">Mycolicibacterium novocastrense</name>
    <name type="common">Mycobacterium novocastrense</name>
    <dbReference type="NCBI Taxonomy" id="59813"/>
    <lineage>
        <taxon>Bacteria</taxon>
        <taxon>Bacillati</taxon>
        <taxon>Actinomycetota</taxon>
        <taxon>Actinomycetes</taxon>
        <taxon>Mycobacteriales</taxon>
        <taxon>Mycobacteriaceae</taxon>
        <taxon>Mycolicibacterium</taxon>
    </lineage>
</organism>
<proteinExistence type="predicted"/>
<evidence type="ECO:0008006" key="7">
    <source>
        <dbReference type="Google" id="ProtNLM"/>
    </source>
</evidence>
<sequence length="207" mass="21081">MSAAAVAAAICAATVGCDATTGPVPNTGTASPTTSPTASPAPATTTTGTDQPDAAFDYSRLLLQASDLSDAEDTFTVASTNPAPGGLPGSSALFVNQDDTRAISNTVVIYPDAETATRTLREAIPKLDQVVVNATPRPVPVGTDGTIAVGESVDRSKAVTLVLFTQGPALVRLEFQSAQGDAPTEEFVINIGKMQNVALRVGLPEPQ</sequence>
<evidence type="ECO:0000256" key="1">
    <source>
        <dbReference type="SAM" id="MobiDB-lite"/>
    </source>
</evidence>